<dbReference type="AlphaFoldDB" id="A0A6J5F950"/>
<evidence type="ECO:0000313" key="3">
    <source>
        <dbReference type="Proteomes" id="UP000494363"/>
    </source>
</evidence>
<feature type="region of interest" description="Disordered" evidence="1">
    <location>
        <begin position="54"/>
        <end position="86"/>
    </location>
</feature>
<reference evidence="2 3" key="1">
    <citation type="submission" date="2020-04" db="EMBL/GenBank/DDBJ databases">
        <authorList>
            <person name="De Canck E."/>
        </authorList>
    </citation>
    <scope>NUCLEOTIDE SEQUENCE [LARGE SCALE GENOMIC DNA]</scope>
    <source>
        <strain evidence="2 3">LMG 29542</strain>
    </source>
</reference>
<keyword evidence="3" id="KW-1185">Reference proteome</keyword>
<evidence type="ECO:0000313" key="2">
    <source>
        <dbReference type="EMBL" id="CAB3774903.1"/>
    </source>
</evidence>
<dbReference type="Proteomes" id="UP000494363">
    <property type="component" value="Unassembled WGS sequence"/>
</dbReference>
<sequence length="86" mass="9536">MENVTLVGIDLGKHVFRLHGQSKVGKAVFRKKVSRKQLVAFFATLRRARWSRKPAPAPITWPANSQPSGIRSSGFAKLTGSDQCCR</sequence>
<dbReference type="EMBL" id="CADIKH010000200">
    <property type="protein sequence ID" value="CAB3774903.1"/>
    <property type="molecule type" value="Genomic_DNA"/>
</dbReference>
<name>A0A6J5F950_9BURK</name>
<feature type="compositionally biased region" description="Polar residues" evidence="1">
    <location>
        <begin position="62"/>
        <end position="71"/>
    </location>
</feature>
<evidence type="ECO:0000256" key="1">
    <source>
        <dbReference type="SAM" id="MobiDB-lite"/>
    </source>
</evidence>
<protein>
    <submittedName>
        <fullName evidence="2">Uncharacterized protein</fullName>
    </submittedName>
</protein>
<proteinExistence type="predicted"/>
<accession>A0A6J5F950</accession>
<gene>
    <name evidence="2" type="ORF">LMG29542_08285</name>
</gene>
<organism evidence="2 3">
    <name type="scientific">Paraburkholderia humisilvae</name>
    <dbReference type="NCBI Taxonomy" id="627669"/>
    <lineage>
        <taxon>Bacteria</taxon>
        <taxon>Pseudomonadati</taxon>
        <taxon>Pseudomonadota</taxon>
        <taxon>Betaproteobacteria</taxon>
        <taxon>Burkholderiales</taxon>
        <taxon>Burkholderiaceae</taxon>
        <taxon>Paraburkholderia</taxon>
    </lineage>
</organism>